<evidence type="ECO:0000256" key="1">
    <source>
        <dbReference type="ARBA" id="ARBA00004651"/>
    </source>
</evidence>
<evidence type="ECO:0000313" key="7">
    <source>
        <dbReference type="EMBL" id="NYE81749.1"/>
    </source>
</evidence>
<feature type="transmembrane region" description="Helical" evidence="6">
    <location>
        <begin position="61"/>
        <end position="87"/>
    </location>
</feature>
<dbReference type="GO" id="GO:0015658">
    <property type="term" value="F:branched-chain amino acid transmembrane transporter activity"/>
    <property type="evidence" value="ECO:0007669"/>
    <property type="project" value="InterPro"/>
</dbReference>
<dbReference type="EMBL" id="JACBYR010000001">
    <property type="protein sequence ID" value="NYE81749.1"/>
    <property type="molecule type" value="Genomic_DNA"/>
</dbReference>
<keyword evidence="2" id="KW-1003">Cell membrane</keyword>
<gene>
    <name evidence="7" type="ORF">FHW18_001020</name>
</gene>
<dbReference type="CDD" id="cd06581">
    <property type="entry name" value="TM_PBP1_LivM_like"/>
    <property type="match status" value="1"/>
</dbReference>
<feature type="transmembrane region" description="Helical" evidence="6">
    <location>
        <begin position="107"/>
        <end position="128"/>
    </location>
</feature>
<evidence type="ECO:0000256" key="4">
    <source>
        <dbReference type="ARBA" id="ARBA00022989"/>
    </source>
</evidence>
<sequence>MQAASILAATPTATPLRSVSGATSHSLSAAVTLPILLGLLLLPIAAHFYGQEYFLSPVTRVLIYAVAASSLNLILGFGGMVSFGHAAFMGVGAYAAAALMMNQVTSLWIALPVAMGLGAVVSAVIGLISLRAHGVYFIMITLAFAQMLYYVAISLKFLGGEDGLSLSARGSMWPVLEPLDDTALYYVAVLMLASVVVFIQRLVNANFGHVLEAIRINETRVASLGVNTFRHKLIAFMVAGALAGVSGALLAHQSGFVSPSLMHWTQSGVLMVMVILGGAGHLYGGIIGAIIYGVLEESLSGYTEHWQLALGVVLLVAVLVAPQGISRLILKRTPK</sequence>
<keyword evidence="8" id="KW-1185">Reference proteome</keyword>
<dbReference type="AlphaFoldDB" id="A0A7Y9LJ92"/>
<dbReference type="PANTHER" id="PTHR30482">
    <property type="entry name" value="HIGH-AFFINITY BRANCHED-CHAIN AMINO ACID TRANSPORT SYSTEM PERMEASE"/>
    <property type="match status" value="1"/>
</dbReference>
<evidence type="ECO:0000313" key="8">
    <source>
        <dbReference type="Proteomes" id="UP000542125"/>
    </source>
</evidence>
<name>A0A7Y9LJ92_9BURK</name>
<comment type="caution">
    <text evidence="7">The sequence shown here is derived from an EMBL/GenBank/DDBJ whole genome shotgun (WGS) entry which is preliminary data.</text>
</comment>
<keyword evidence="5 6" id="KW-0472">Membrane</keyword>
<proteinExistence type="predicted"/>
<feature type="transmembrane region" description="Helical" evidence="6">
    <location>
        <begin position="306"/>
        <end position="325"/>
    </location>
</feature>
<dbReference type="GO" id="GO:0005886">
    <property type="term" value="C:plasma membrane"/>
    <property type="evidence" value="ECO:0007669"/>
    <property type="project" value="UniProtKB-SubCell"/>
</dbReference>
<reference evidence="7 8" key="1">
    <citation type="submission" date="2020-07" db="EMBL/GenBank/DDBJ databases">
        <title>Genomic Encyclopedia of Type Strains, Phase IV (KMG-V): Genome sequencing to study the core and pangenomes of soil and plant-associated prokaryotes.</title>
        <authorList>
            <person name="Whitman W."/>
        </authorList>
    </citation>
    <scope>NUCLEOTIDE SEQUENCE [LARGE SCALE GENOMIC DNA]</scope>
    <source>
        <strain evidence="7 8">SAS40</strain>
    </source>
</reference>
<dbReference type="Proteomes" id="UP000542125">
    <property type="component" value="Unassembled WGS sequence"/>
</dbReference>
<keyword evidence="4 6" id="KW-1133">Transmembrane helix</keyword>
<protein>
    <submittedName>
        <fullName evidence="7">Branched-chain amino acid transport system permease protein</fullName>
    </submittedName>
</protein>
<dbReference type="RefSeq" id="WP_179583976.1">
    <property type="nucleotide sequence ID" value="NZ_JACBYR010000001.1"/>
</dbReference>
<organism evidence="7 8">
    <name type="scientific">Pigmentiphaga litoralis</name>
    <dbReference type="NCBI Taxonomy" id="516702"/>
    <lineage>
        <taxon>Bacteria</taxon>
        <taxon>Pseudomonadati</taxon>
        <taxon>Pseudomonadota</taxon>
        <taxon>Betaproteobacteria</taxon>
        <taxon>Burkholderiales</taxon>
        <taxon>Alcaligenaceae</taxon>
        <taxon>Pigmentiphaga</taxon>
    </lineage>
</organism>
<keyword evidence="3 6" id="KW-0812">Transmembrane</keyword>
<dbReference type="InterPro" id="IPR043428">
    <property type="entry name" value="LivM-like"/>
</dbReference>
<feature type="transmembrane region" description="Helical" evidence="6">
    <location>
        <begin position="31"/>
        <end position="49"/>
    </location>
</feature>
<comment type="subcellular location">
    <subcellularLocation>
        <location evidence="1">Cell membrane</location>
        <topology evidence="1">Multi-pass membrane protein</topology>
    </subcellularLocation>
</comment>
<evidence type="ECO:0000256" key="6">
    <source>
        <dbReference type="SAM" id="Phobius"/>
    </source>
</evidence>
<dbReference type="InterPro" id="IPR001851">
    <property type="entry name" value="ABC_transp_permease"/>
</dbReference>
<accession>A0A7Y9LJ92</accession>
<feature type="transmembrane region" description="Helical" evidence="6">
    <location>
        <begin position="183"/>
        <end position="203"/>
    </location>
</feature>
<feature type="transmembrane region" description="Helical" evidence="6">
    <location>
        <begin position="271"/>
        <end position="294"/>
    </location>
</feature>
<feature type="transmembrane region" description="Helical" evidence="6">
    <location>
        <begin position="233"/>
        <end position="251"/>
    </location>
</feature>
<feature type="transmembrane region" description="Helical" evidence="6">
    <location>
        <begin position="135"/>
        <end position="158"/>
    </location>
</feature>
<evidence type="ECO:0000256" key="2">
    <source>
        <dbReference type="ARBA" id="ARBA00022475"/>
    </source>
</evidence>
<dbReference type="PANTHER" id="PTHR30482:SF17">
    <property type="entry name" value="ABC TRANSPORTER ATP-BINDING PROTEIN"/>
    <property type="match status" value="1"/>
</dbReference>
<evidence type="ECO:0000256" key="3">
    <source>
        <dbReference type="ARBA" id="ARBA00022692"/>
    </source>
</evidence>
<evidence type="ECO:0000256" key="5">
    <source>
        <dbReference type="ARBA" id="ARBA00023136"/>
    </source>
</evidence>
<dbReference type="Pfam" id="PF02653">
    <property type="entry name" value="BPD_transp_2"/>
    <property type="match status" value="1"/>
</dbReference>